<dbReference type="OrthoDB" id="60033at2759"/>
<dbReference type="HOGENOM" id="CLU_030308_8_2_1"/>
<feature type="non-terminal residue" evidence="10">
    <location>
        <position position="177"/>
    </location>
</feature>
<dbReference type="InterPro" id="IPR000232">
    <property type="entry name" value="HSF_DNA-bd"/>
</dbReference>
<dbReference type="GO" id="GO:0003700">
    <property type="term" value="F:DNA-binding transcription factor activity"/>
    <property type="evidence" value="ECO:0007669"/>
    <property type="project" value="InterPro"/>
</dbReference>
<evidence type="ECO:0000256" key="4">
    <source>
        <dbReference type="ARBA" id="ARBA00023125"/>
    </source>
</evidence>
<evidence type="ECO:0000313" key="11">
    <source>
        <dbReference type="Proteomes" id="UP000027361"/>
    </source>
</evidence>
<organism evidence="10 11">
    <name type="scientific">Tilletiaria anomala (strain ATCC 24038 / CBS 436.72 / UBC 951)</name>
    <dbReference type="NCBI Taxonomy" id="1037660"/>
    <lineage>
        <taxon>Eukaryota</taxon>
        <taxon>Fungi</taxon>
        <taxon>Dikarya</taxon>
        <taxon>Basidiomycota</taxon>
        <taxon>Ustilaginomycotina</taxon>
        <taxon>Exobasidiomycetes</taxon>
        <taxon>Georgefischeriales</taxon>
        <taxon>Tilletiariaceae</taxon>
        <taxon>Tilletiaria</taxon>
    </lineage>
</organism>
<dbReference type="PRINTS" id="PR00056">
    <property type="entry name" value="HSFDOMAIN"/>
</dbReference>
<comment type="caution">
    <text evidence="10">The sequence shown here is derived from an EMBL/GenBank/DDBJ whole genome shotgun (WGS) entry which is preliminary data.</text>
</comment>
<evidence type="ECO:0000256" key="5">
    <source>
        <dbReference type="ARBA" id="ARBA00023163"/>
    </source>
</evidence>
<dbReference type="SMART" id="SM00415">
    <property type="entry name" value="HSF"/>
    <property type="match status" value="1"/>
</dbReference>
<keyword evidence="4" id="KW-0238">DNA-binding</keyword>
<sequence>MVDDPSTDDYICWSPSGKTFFVPNQDTFSTHVLPRFFKHNRFTSFVRQLNMYGFHKVPHLHQGALVLAGEIELWEFMNENFQRDRPDLLQYVVRKNSCAGAGPSAGPNLANTSLHITTLWNTLQSIQRAQSDITRDLHHLSSAQTRLWQEALDNSRRTKRQEETMNKIVKFLGSVFG</sequence>
<evidence type="ECO:0000256" key="3">
    <source>
        <dbReference type="ARBA" id="ARBA00023015"/>
    </source>
</evidence>
<keyword evidence="6" id="KW-0539">Nucleus</keyword>
<dbReference type="RefSeq" id="XP_013244817.1">
    <property type="nucleotide sequence ID" value="XM_013389363.1"/>
</dbReference>
<dbReference type="Proteomes" id="UP000027361">
    <property type="component" value="Unassembled WGS sequence"/>
</dbReference>
<dbReference type="STRING" id="1037660.A0A066WDY5"/>
<comment type="subcellular location">
    <subcellularLocation>
        <location evidence="1">Nucleus</location>
    </subcellularLocation>
</comment>
<dbReference type="InParanoid" id="A0A066WDY5"/>
<comment type="similarity">
    <text evidence="2 8">Belongs to the HSF family.</text>
</comment>
<protein>
    <recommendedName>
        <fullName evidence="9">HSF-type DNA-binding domain-containing protein</fullName>
    </recommendedName>
</protein>
<dbReference type="EMBL" id="JMSN01000015">
    <property type="protein sequence ID" value="KDN51956.1"/>
    <property type="molecule type" value="Genomic_DNA"/>
</dbReference>
<reference evidence="10 11" key="1">
    <citation type="submission" date="2014-05" db="EMBL/GenBank/DDBJ databases">
        <title>Draft genome sequence of a rare smut relative, Tilletiaria anomala UBC 951.</title>
        <authorList>
            <consortium name="DOE Joint Genome Institute"/>
            <person name="Toome M."/>
            <person name="Kuo A."/>
            <person name="Henrissat B."/>
            <person name="Lipzen A."/>
            <person name="Tritt A."/>
            <person name="Yoshinaga Y."/>
            <person name="Zane M."/>
            <person name="Barry K."/>
            <person name="Grigoriev I.V."/>
            <person name="Spatafora J.W."/>
            <person name="Aimea M.C."/>
        </authorList>
    </citation>
    <scope>NUCLEOTIDE SEQUENCE [LARGE SCALE GENOMIC DNA]</scope>
    <source>
        <strain evidence="10 11">UBC 951</strain>
    </source>
</reference>
<dbReference type="PANTHER" id="PTHR10015:SF427">
    <property type="entry name" value="HEAT SHOCK FACTOR PROTEIN"/>
    <property type="match status" value="1"/>
</dbReference>
<evidence type="ECO:0000256" key="2">
    <source>
        <dbReference type="ARBA" id="ARBA00006403"/>
    </source>
</evidence>
<dbReference type="GO" id="GO:0005634">
    <property type="term" value="C:nucleus"/>
    <property type="evidence" value="ECO:0007669"/>
    <property type="project" value="UniProtKB-SubCell"/>
</dbReference>
<accession>A0A066WDY5</accession>
<dbReference type="OMA" id="HESFYIQ"/>
<proteinExistence type="inferred from homology"/>
<evidence type="ECO:0000256" key="7">
    <source>
        <dbReference type="ARBA" id="ARBA00062171"/>
    </source>
</evidence>
<evidence type="ECO:0000256" key="8">
    <source>
        <dbReference type="RuleBase" id="RU004020"/>
    </source>
</evidence>
<gene>
    <name evidence="10" type="ORF">K437DRAFT_217062</name>
</gene>
<dbReference type="InterPro" id="IPR036388">
    <property type="entry name" value="WH-like_DNA-bd_sf"/>
</dbReference>
<feature type="domain" description="HSF-type DNA-binding" evidence="9">
    <location>
        <begin position="1"/>
        <end position="95"/>
    </location>
</feature>
<comment type="subunit">
    <text evidence="7">Homotrimer. Homotrimerization increases the affinity of HSF1 to DNA. Interacts with transcriptional coregulator SSA1 on chromatin.</text>
</comment>
<dbReference type="FunFam" id="1.10.10.10:FF:000027">
    <property type="entry name" value="Heat shock transcription factor 1"/>
    <property type="match status" value="1"/>
</dbReference>
<dbReference type="AlphaFoldDB" id="A0A066WDY5"/>
<dbReference type="InterPro" id="IPR036390">
    <property type="entry name" value="WH_DNA-bd_sf"/>
</dbReference>
<dbReference type="GeneID" id="25262155"/>
<keyword evidence="5" id="KW-0804">Transcription</keyword>
<dbReference type="PANTHER" id="PTHR10015">
    <property type="entry name" value="HEAT SHOCK TRANSCRIPTION FACTOR"/>
    <property type="match status" value="1"/>
</dbReference>
<evidence type="ECO:0000256" key="1">
    <source>
        <dbReference type="ARBA" id="ARBA00004123"/>
    </source>
</evidence>
<keyword evidence="3" id="KW-0805">Transcription regulation</keyword>
<keyword evidence="11" id="KW-1185">Reference proteome</keyword>
<name>A0A066WDY5_TILAU</name>
<dbReference type="Gene3D" id="1.10.10.10">
    <property type="entry name" value="Winged helix-like DNA-binding domain superfamily/Winged helix DNA-binding domain"/>
    <property type="match status" value="1"/>
</dbReference>
<evidence type="ECO:0000259" key="9">
    <source>
        <dbReference type="SMART" id="SM00415"/>
    </source>
</evidence>
<dbReference type="Pfam" id="PF00447">
    <property type="entry name" value="HSF_DNA-bind"/>
    <property type="match status" value="1"/>
</dbReference>
<dbReference type="GO" id="GO:0043565">
    <property type="term" value="F:sequence-specific DNA binding"/>
    <property type="evidence" value="ECO:0007669"/>
    <property type="project" value="InterPro"/>
</dbReference>
<evidence type="ECO:0000313" key="10">
    <source>
        <dbReference type="EMBL" id="KDN51956.1"/>
    </source>
</evidence>
<evidence type="ECO:0000256" key="6">
    <source>
        <dbReference type="ARBA" id="ARBA00023242"/>
    </source>
</evidence>
<dbReference type="SUPFAM" id="SSF46785">
    <property type="entry name" value="Winged helix' DNA-binding domain"/>
    <property type="match status" value="1"/>
</dbReference>